<dbReference type="Gene3D" id="2.60.40.10">
    <property type="entry name" value="Immunoglobulins"/>
    <property type="match status" value="1"/>
</dbReference>
<protein>
    <recommendedName>
        <fullName evidence="2">PKD domain-containing protein</fullName>
    </recommendedName>
</protein>
<feature type="domain" description="PKD" evidence="2">
    <location>
        <begin position="67"/>
        <end position="118"/>
    </location>
</feature>
<dbReference type="PROSITE" id="PS50093">
    <property type="entry name" value="PKD"/>
    <property type="match status" value="1"/>
</dbReference>
<dbReference type="PANTHER" id="PTHR31157">
    <property type="entry name" value="SCP DOMAIN-CONTAINING PROTEIN"/>
    <property type="match status" value="1"/>
</dbReference>
<dbReference type="SUPFAM" id="SSF55797">
    <property type="entry name" value="PR-1-like"/>
    <property type="match status" value="1"/>
</dbReference>
<evidence type="ECO:0000313" key="3">
    <source>
        <dbReference type="EMBL" id="GAA5501807.1"/>
    </source>
</evidence>
<dbReference type="InterPro" id="IPR014044">
    <property type="entry name" value="CAP_dom"/>
</dbReference>
<dbReference type="Proteomes" id="UP001458946">
    <property type="component" value="Unassembled WGS sequence"/>
</dbReference>
<name>A0ABP9V953_9DEIO</name>
<comment type="caution">
    <text evidence="3">The sequence shown here is derived from an EMBL/GenBank/DDBJ whole genome shotgun (WGS) entry which is preliminary data.</text>
</comment>
<organism evidence="3 4">
    <name type="scientific">Deinococcus xinjiangensis</name>
    <dbReference type="NCBI Taxonomy" id="457454"/>
    <lineage>
        <taxon>Bacteria</taxon>
        <taxon>Thermotogati</taxon>
        <taxon>Deinococcota</taxon>
        <taxon>Deinococci</taxon>
        <taxon>Deinococcales</taxon>
        <taxon>Deinococcaceae</taxon>
        <taxon>Deinococcus</taxon>
    </lineage>
</organism>
<dbReference type="InterPro" id="IPR022409">
    <property type="entry name" value="PKD/Chitinase_dom"/>
</dbReference>
<accession>A0ABP9V953</accession>
<dbReference type="InterPro" id="IPR013783">
    <property type="entry name" value="Ig-like_fold"/>
</dbReference>
<dbReference type="Pfam" id="PF00188">
    <property type="entry name" value="CAP"/>
    <property type="match status" value="1"/>
</dbReference>
<dbReference type="InterPro" id="IPR035940">
    <property type="entry name" value="CAP_sf"/>
</dbReference>
<sequence>MRRQMKKVVKIGTPAALLGAALLILGQGQTQGAAAPFQIGYSAPAEALAPLLVSFKATVPAGYRVDWDFGDGTRASGAELDHVFYRPQNYTINVQVSDSAGRKIGTAATSLSVKSAGAERAALTLLLAPSGVRLSEVGSVSYAPHSARYWIDGKEIPVSRTGNPVKSEPVALSAGPHRATVQLQGSAGMLQSSVTFTMAPVTTSEAFNSEVLRLTNQARAQGFNCQTKKAGGAALSPLTRDPTLDSAAQAQSVGLALGGYFDHKSAIDGSSPSQRLLATGLKVSRSGENIAAGQTTPAQVVDGWLHSLGHCHNIMGDFTHIGLSYVYRAESEDKTYWTQVFAKP</sequence>
<gene>
    <name evidence="3" type="ORF">Dxin01_01546</name>
</gene>
<evidence type="ECO:0000259" key="2">
    <source>
        <dbReference type="PROSITE" id="PS50093"/>
    </source>
</evidence>
<dbReference type="Gene3D" id="3.40.33.10">
    <property type="entry name" value="CAP"/>
    <property type="match status" value="1"/>
</dbReference>
<feature type="chain" id="PRO_5045518566" description="PKD domain-containing protein" evidence="1">
    <location>
        <begin position="33"/>
        <end position="344"/>
    </location>
</feature>
<dbReference type="InterPro" id="IPR000601">
    <property type="entry name" value="PKD_dom"/>
</dbReference>
<dbReference type="RefSeq" id="WP_353541777.1">
    <property type="nucleotide sequence ID" value="NZ_BAABRN010000013.1"/>
</dbReference>
<dbReference type="CDD" id="cd05379">
    <property type="entry name" value="CAP_bacterial"/>
    <property type="match status" value="1"/>
</dbReference>
<evidence type="ECO:0000313" key="4">
    <source>
        <dbReference type="Proteomes" id="UP001458946"/>
    </source>
</evidence>
<keyword evidence="4" id="KW-1185">Reference proteome</keyword>
<dbReference type="Pfam" id="PF18911">
    <property type="entry name" value="PKD_4"/>
    <property type="match status" value="1"/>
</dbReference>
<keyword evidence="1" id="KW-0732">Signal</keyword>
<dbReference type="SUPFAM" id="SSF49299">
    <property type="entry name" value="PKD domain"/>
    <property type="match status" value="1"/>
</dbReference>
<evidence type="ECO:0000256" key="1">
    <source>
        <dbReference type="SAM" id="SignalP"/>
    </source>
</evidence>
<dbReference type="EMBL" id="BAABRN010000013">
    <property type="protein sequence ID" value="GAA5501807.1"/>
    <property type="molecule type" value="Genomic_DNA"/>
</dbReference>
<proteinExistence type="predicted"/>
<dbReference type="InterPro" id="IPR035986">
    <property type="entry name" value="PKD_dom_sf"/>
</dbReference>
<feature type="signal peptide" evidence="1">
    <location>
        <begin position="1"/>
        <end position="32"/>
    </location>
</feature>
<dbReference type="PANTHER" id="PTHR31157:SF1">
    <property type="entry name" value="SCP DOMAIN-CONTAINING PROTEIN"/>
    <property type="match status" value="1"/>
</dbReference>
<reference evidence="3 4" key="1">
    <citation type="submission" date="2024-02" db="EMBL/GenBank/DDBJ databases">
        <title>Deinococcus xinjiangensis NBRC 107630.</title>
        <authorList>
            <person name="Ichikawa N."/>
            <person name="Katano-Makiyama Y."/>
            <person name="Hidaka K."/>
        </authorList>
    </citation>
    <scope>NUCLEOTIDE SEQUENCE [LARGE SCALE GENOMIC DNA]</scope>
    <source>
        <strain evidence="3 4">NBRC 107630</strain>
    </source>
</reference>
<dbReference type="CDD" id="cd00146">
    <property type="entry name" value="PKD"/>
    <property type="match status" value="1"/>
</dbReference>
<dbReference type="SMART" id="SM00089">
    <property type="entry name" value="PKD"/>
    <property type="match status" value="1"/>
</dbReference>